<dbReference type="InterPro" id="IPR010817">
    <property type="entry name" value="HemY_N"/>
</dbReference>
<accession>A0ABX2CJ63</accession>
<evidence type="ECO:0000256" key="6">
    <source>
        <dbReference type="SAM" id="Phobius"/>
    </source>
</evidence>
<keyword evidence="3 6" id="KW-1133">Transmembrane helix</keyword>
<evidence type="ECO:0000313" key="9">
    <source>
        <dbReference type="Proteomes" id="UP000886476"/>
    </source>
</evidence>
<dbReference type="InterPro" id="IPR016982">
    <property type="entry name" value="Mms48"/>
</dbReference>
<proteinExistence type="predicted"/>
<dbReference type="PIRSF" id="PIRSF031802">
    <property type="entry name" value="UCP031802"/>
    <property type="match status" value="1"/>
</dbReference>
<evidence type="ECO:0000256" key="3">
    <source>
        <dbReference type="ARBA" id="ARBA00022989"/>
    </source>
</evidence>
<feature type="compositionally biased region" description="Basic and acidic residues" evidence="5">
    <location>
        <begin position="501"/>
        <end position="519"/>
    </location>
</feature>
<evidence type="ECO:0000256" key="1">
    <source>
        <dbReference type="ARBA" id="ARBA00004370"/>
    </source>
</evidence>
<name>A0ABX2CJ63_9BRAD</name>
<keyword evidence="2 6" id="KW-0812">Transmembrane</keyword>
<feature type="region of interest" description="Disordered" evidence="5">
    <location>
        <begin position="475"/>
        <end position="619"/>
    </location>
</feature>
<reference evidence="8" key="1">
    <citation type="submission" date="2020-05" db="EMBL/GenBank/DDBJ databases">
        <title>Nod-independent and nitrogen-fixing Bradyrhizobium aeschynomene sp. nov. isolated from nodules of Aeschynomene indica.</title>
        <authorList>
            <person name="Zhang Z."/>
        </authorList>
    </citation>
    <scope>NUCLEOTIDE SEQUENCE</scope>
    <source>
        <strain evidence="8">83012</strain>
    </source>
</reference>
<dbReference type="InterPro" id="IPR011990">
    <property type="entry name" value="TPR-like_helical_dom_sf"/>
</dbReference>
<organism evidence="8 9">
    <name type="scientific">Bradyrhizobium aeschynomenes</name>
    <dbReference type="NCBI Taxonomy" id="2734909"/>
    <lineage>
        <taxon>Bacteria</taxon>
        <taxon>Pseudomonadati</taxon>
        <taxon>Pseudomonadota</taxon>
        <taxon>Alphaproteobacteria</taxon>
        <taxon>Hyphomicrobiales</taxon>
        <taxon>Nitrobacteraceae</taxon>
        <taxon>Bradyrhizobium</taxon>
    </lineage>
</organism>
<feature type="domain" description="HemY N-terminal" evidence="7">
    <location>
        <begin position="26"/>
        <end position="132"/>
    </location>
</feature>
<evidence type="ECO:0000256" key="2">
    <source>
        <dbReference type="ARBA" id="ARBA00022692"/>
    </source>
</evidence>
<protein>
    <recommendedName>
        <fullName evidence="7">HemY N-terminal domain-containing protein</fullName>
    </recommendedName>
</protein>
<dbReference type="Pfam" id="PF07219">
    <property type="entry name" value="HemY_N"/>
    <property type="match status" value="1"/>
</dbReference>
<feature type="compositionally biased region" description="Low complexity" evidence="5">
    <location>
        <begin position="522"/>
        <end position="551"/>
    </location>
</feature>
<gene>
    <name evidence="8" type="ORF">HL667_23220</name>
</gene>
<comment type="subcellular location">
    <subcellularLocation>
        <location evidence="1">Membrane</location>
    </subcellularLocation>
</comment>
<keyword evidence="4 6" id="KW-0472">Membrane</keyword>
<keyword evidence="9" id="KW-1185">Reference proteome</keyword>
<feature type="compositionally biased region" description="Acidic residues" evidence="5">
    <location>
        <begin position="552"/>
        <end position="564"/>
    </location>
</feature>
<evidence type="ECO:0000259" key="7">
    <source>
        <dbReference type="Pfam" id="PF07219"/>
    </source>
</evidence>
<dbReference type="Gene3D" id="1.25.40.10">
    <property type="entry name" value="Tetratricopeptide repeat domain"/>
    <property type="match status" value="1"/>
</dbReference>
<dbReference type="SUPFAM" id="SSF48452">
    <property type="entry name" value="TPR-like"/>
    <property type="match status" value="1"/>
</dbReference>
<sequence>MLRIVVFLLLVGLAAAGSAWVAEQTGDVVLNWGPWRIAMTLPVFVLALGLTIAACVLLWNLISALLRTPSRIRKAHRARRHQRGRHAITHGLLAIGHGDSTAARQHADTAKRLAGDDPLTLLLHAQAAQLEGDRDGARRAFRAMAERPDTRLLGLRGLFIEAQRADDAMAAVVIADEALKLAPNASWASHAVLGFRCAQADWNGALAILDGNYTAGMIDKPTYRRQRGVLLTARAMALETENRDLARASAMEAVKLAPTLVPAAVLAAKFESEAHQVRRAMKIIEAAWAACPHPDLADAYAHVRLGDSAVQRLTRIENLAARTRDHVEGALAVARAAIDAAEFGRARTALAPFTDDPTQRVAMLMAELERTEHGDAGKAREWTLRAVRARHDPAWTADGYVSDQWRPISPVTGRLDAFQWQTPVASLPSERNSVIESSEFAEAVLAPPSRPAIPEGLVEPPRGAAAAPVVIVPTTLQDNEPPRPAEAAAPEPSTEDAVEETADKPVDKPVDIPVEKAEDSPVEPVTAQAPQVPAPVSAEPAPPLQAAAPSESEAEAEPAEEAETPAEPVKPVETAAVAPTPLFRNRSDLAKPPETPIQAIVPIMRPPDDPGVDDEDQPRDEFAEQIAPKAQAGGWRGFWSRFGS</sequence>
<evidence type="ECO:0000313" key="8">
    <source>
        <dbReference type="EMBL" id="NPU67933.1"/>
    </source>
</evidence>
<feature type="transmembrane region" description="Helical" evidence="6">
    <location>
        <begin position="43"/>
        <end position="66"/>
    </location>
</feature>
<evidence type="ECO:0000256" key="5">
    <source>
        <dbReference type="SAM" id="MobiDB-lite"/>
    </source>
</evidence>
<dbReference type="RefSeq" id="WP_172113003.1">
    <property type="nucleotide sequence ID" value="NZ_JABFDN010000008.1"/>
</dbReference>
<comment type="caution">
    <text evidence="8">The sequence shown here is derived from an EMBL/GenBank/DDBJ whole genome shotgun (WGS) entry which is preliminary data.</text>
</comment>
<evidence type="ECO:0000256" key="4">
    <source>
        <dbReference type="ARBA" id="ARBA00023136"/>
    </source>
</evidence>
<dbReference type="Proteomes" id="UP000886476">
    <property type="component" value="Unassembled WGS sequence"/>
</dbReference>
<dbReference type="EMBL" id="JABFDN010000008">
    <property type="protein sequence ID" value="NPU67933.1"/>
    <property type="molecule type" value="Genomic_DNA"/>
</dbReference>